<dbReference type="Proteomes" id="UP000193240">
    <property type="component" value="Unassembled WGS sequence"/>
</dbReference>
<dbReference type="InterPro" id="IPR001660">
    <property type="entry name" value="SAM"/>
</dbReference>
<dbReference type="EMBL" id="KZ107856">
    <property type="protein sequence ID" value="OSS44682.1"/>
    <property type="molecule type" value="Genomic_DNA"/>
</dbReference>
<protein>
    <recommendedName>
        <fullName evidence="2">SAM domain-containing protein</fullName>
    </recommendedName>
</protein>
<reference evidence="3 4" key="1">
    <citation type="journal article" date="2017" name="Genome Announc.">
        <title>Genome sequence of the saprophytic ascomycete Epicoccum nigrum ICMP 19927 strain isolated from New Zealand.</title>
        <authorList>
            <person name="Fokin M."/>
            <person name="Fleetwood D."/>
            <person name="Weir B.S."/>
            <person name="Villas-Boas S.G."/>
        </authorList>
    </citation>
    <scope>NUCLEOTIDE SEQUENCE [LARGE SCALE GENOMIC DNA]</scope>
    <source>
        <strain evidence="3 4">ICMP 19927</strain>
    </source>
</reference>
<keyword evidence="4" id="KW-1185">Reference proteome</keyword>
<dbReference type="SMART" id="SM00454">
    <property type="entry name" value="SAM"/>
    <property type="match status" value="1"/>
</dbReference>
<feature type="compositionally biased region" description="Polar residues" evidence="1">
    <location>
        <begin position="44"/>
        <end position="62"/>
    </location>
</feature>
<dbReference type="InParanoid" id="A0A1Y2LMB8"/>
<evidence type="ECO:0000259" key="2">
    <source>
        <dbReference type="PROSITE" id="PS50105"/>
    </source>
</evidence>
<dbReference type="PANTHER" id="PTHR46829">
    <property type="entry name" value="STERILE ALPHA MOTIF DOMAIN-CONTAINING PROTEIN 15"/>
    <property type="match status" value="1"/>
</dbReference>
<dbReference type="PANTHER" id="PTHR46829:SF1">
    <property type="entry name" value="STERILE ALPHA MOTIF DOMAIN-CONTAINING PROTEIN 15"/>
    <property type="match status" value="1"/>
</dbReference>
<dbReference type="Pfam" id="PF07647">
    <property type="entry name" value="SAM_2"/>
    <property type="match status" value="1"/>
</dbReference>
<accession>A0A1Y2LMB8</accession>
<organism evidence="3 4">
    <name type="scientific">Epicoccum nigrum</name>
    <name type="common">Soil fungus</name>
    <name type="synonym">Epicoccum purpurascens</name>
    <dbReference type="NCBI Taxonomy" id="105696"/>
    <lineage>
        <taxon>Eukaryota</taxon>
        <taxon>Fungi</taxon>
        <taxon>Dikarya</taxon>
        <taxon>Ascomycota</taxon>
        <taxon>Pezizomycotina</taxon>
        <taxon>Dothideomycetes</taxon>
        <taxon>Pleosporomycetidae</taxon>
        <taxon>Pleosporales</taxon>
        <taxon>Pleosporineae</taxon>
        <taxon>Didymellaceae</taxon>
        <taxon>Epicoccum</taxon>
    </lineage>
</organism>
<dbReference type="STRING" id="105696.A0A1Y2LMB8"/>
<evidence type="ECO:0000313" key="3">
    <source>
        <dbReference type="EMBL" id="OSS44682.1"/>
    </source>
</evidence>
<dbReference type="AlphaFoldDB" id="A0A1Y2LMB8"/>
<sequence>MAYSNNNNSNNNNMSKYHEDSDADDEFERTAWQQRDQIPVEYESSPTSSGPLSTEHTPTTFTHSRDSRISPTGLIVDWSAEQVADFVSDLGLEQYCDTFVDEGITGDALVSLQHAELKEMGVGSVGHRLTMLKAVYDIKVKQNVPVEPDDYVPLCRCPVPPLAPPCPRPRPLPRRPCLL</sequence>
<gene>
    <name evidence="3" type="ORF">B5807_10581</name>
</gene>
<dbReference type="SUPFAM" id="SSF47769">
    <property type="entry name" value="SAM/Pointed domain"/>
    <property type="match status" value="1"/>
</dbReference>
<evidence type="ECO:0000256" key="1">
    <source>
        <dbReference type="SAM" id="MobiDB-lite"/>
    </source>
</evidence>
<proteinExistence type="predicted"/>
<dbReference type="CDD" id="cd09533">
    <property type="entry name" value="SAM_Ste50-like_fungal"/>
    <property type="match status" value="1"/>
</dbReference>
<dbReference type="PROSITE" id="PS50105">
    <property type="entry name" value="SAM_DOMAIN"/>
    <property type="match status" value="1"/>
</dbReference>
<evidence type="ECO:0000313" key="4">
    <source>
        <dbReference type="Proteomes" id="UP000193240"/>
    </source>
</evidence>
<feature type="compositionally biased region" description="Low complexity" evidence="1">
    <location>
        <begin position="1"/>
        <end position="13"/>
    </location>
</feature>
<dbReference type="Gene3D" id="1.10.150.50">
    <property type="entry name" value="Transcription Factor, Ets-1"/>
    <property type="match status" value="1"/>
</dbReference>
<feature type="region of interest" description="Disordered" evidence="1">
    <location>
        <begin position="1"/>
        <end position="66"/>
    </location>
</feature>
<dbReference type="InterPro" id="IPR013761">
    <property type="entry name" value="SAM/pointed_sf"/>
</dbReference>
<name>A0A1Y2LMB8_EPING</name>
<feature type="domain" description="SAM" evidence="2">
    <location>
        <begin position="78"/>
        <end position="141"/>
    </location>
</feature>